<dbReference type="SMART" id="SM00228">
    <property type="entry name" value="PDZ"/>
    <property type="match status" value="2"/>
</dbReference>
<feature type="domain" description="PDZ" evidence="2">
    <location>
        <begin position="485"/>
        <end position="559"/>
    </location>
</feature>
<evidence type="ECO:0000313" key="4">
    <source>
        <dbReference type="Proteomes" id="UP001233999"/>
    </source>
</evidence>
<dbReference type="PROSITE" id="PS50106">
    <property type="entry name" value="PDZ"/>
    <property type="match status" value="2"/>
</dbReference>
<dbReference type="CDD" id="cd00136">
    <property type="entry name" value="PDZ_canonical"/>
    <property type="match status" value="1"/>
</dbReference>
<dbReference type="SUPFAM" id="SSF50156">
    <property type="entry name" value="PDZ domain-like"/>
    <property type="match status" value="2"/>
</dbReference>
<dbReference type="InterPro" id="IPR001478">
    <property type="entry name" value="PDZ"/>
</dbReference>
<dbReference type="CDD" id="cd06759">
    <property type="entry name" value="PDZ3_PDZD2-PDZ1_hPro-IL-16-like"/>
    <property type="match status" value="1"/>
</dbReference>
<evidence type="ECO:0000259" key="2">
    <source>
        <dbReference type="PROSITE" id="PS50106"/>
    </source>
</evidence>
<dbReference type="PANTHER" id="PTHR11324:SF16">
    <property type="entry name" value="PDZ DOMAIN-CONTAINING PROTEIN 2"/>
    <property type="match status" value="1"/>
</dbReference>
<sequence length="596" mass="66583">MRWFKKTAPTTDSPRLLSLSPLRDTTNTSAEQSRPHRSRIDLSPARWQRRKSSTNDHDVHCYNVKERVASREKRNPLLDKVKNTRLSCFRSDMVKMPEPDNSELLNEVFTVSHTNDNVVYYGRQHNRETSCLSAKLRAMSEKYLKSSTSRFLDVISRLPSTVLEGHGGKKRGENSTKLRSFSYGALPGLEEFQRRHNPLYHEDDEEEDCGEEDCDSGIVNDSANSSLVEASSHTRSVSQVQSPCSVRERRYSTDIPVIKMKRSSSLDRRDMFNRFGGSDLELTDKQRRRQRITATSLSSPPESPPPVPPQQHKFASRDFKVVRLQRTEPGEELGIFIAKTQKGGSGYHIAHIVPGGIAFREGTLLIGDEIINVNGRRLRGLTMAGAREALGSGPHDVDLVIAREDCKLPKPVVKKVSHSITESSVDYENVLIQHSDDKKHFHKHRARRSEGMRLALTEEDNSIMSTTNFCTLPRRPRSSVCMFHTVIFEKGPGKKGLGFTIVGGRDSPRGALGIFVKSILPGGQAADDGRLKAGDELLAVNGTVCHDLTHSEAVALFKKVKSGSIALHVCRRVRTKDLSAKTKSCTDLIQGTGHEE</sequence>
<dbReference type="Pfam" id="PF00595">
    <property type="entry name" value="PDZ"/>
    <property type="match status" value="2"/>
</dbReference>
<name>A0AAD8AF37_DIPPU</name>
<dbReference type="Gene3D" id="2.30.42.10">
    <property type="match status" value="2"/>
</dbReference>
<dbReference type="InterPro" id="IPR036034">
    <property type="entry name" value="PDZ_sf"/>
</dbReference>
<keyword evidence="4" id="KW-1185">Reference proteome</keyword>
<feature type="region of interest" description="Disordered" evidence="1">
    <location>
        <begin position="227"/>
        <end position="248"/>
    </location>
</feature>
<evidence type="ECO:0000256" key="1">
    <source>
        <dbReference type="SAM" id="MobiDB-lite"/>
    </source>
</evidence>
<feature type="region of interest" description="Disordered" evidence="1">
    <location>
        <begin position="269"/>
        <end position="314"/>
    </location>
</feature>
<feature type="domain" description="PDZ" evidence="2">
    <location>
        <begin position="321"/>
        <end position="405"/>
    </location>
</feature>
<feature type="region of interest" description="Disordered" evidence="1">
    <location>
        <begin position="1"/>
        <end position="58"/>
    </location>
</feature>
<reference evidence="3" key="1">
    <citation type="journal article" date="2023" name="IScience">
        <title>Live-bearing cockroach genome reveals convergent evolutionary mechanisms linked to viviparity in insects and beyond.</title>
        <authorList>
            <person name="Fouks B."/>
            <person name="Harrison M.C."/>
            <person name="Mikhailova A.A."/>
            <person name="Marchal E."/>
            <person name="English S."/>
            <person name="Carruthers M."/>
            <person name="Jennings E.C."/>
            <person name="Chiamaka E.L."/>
            <person name="Frigard R.A."/>
            <person name="Pippel M."/>
            <person name="Attardo G.M."/>
            <person name="Benoit J.B."/>
            <person name="Bornberg-Bauer E."/>
            <person name="Tobe S.S."/>
        </authorList>
    </citation>
    <scope>NUCLEOTIDE SEQUENCE</scope>
    <source>
        <strain evidence="3">Stay&amp;Tobe</strain>
    </source>
</reference>
<protein>
    <recommendedName>
        <fullName evidence="2">PDZ domain-containing protein</fullName>
    </recommendedName>
</protein>
<feature type="compositionally biased region" description="Low complexity" evidence="1">
    <location>
        <begin position="9"/>
        <end position="26"/>
    </location>
</feature>
<dbReference type="AlphaFoldDB" id="A0AAD8AF37"/>
<evidence type="ECO:0000313" key="3">
    <source>
        <dbReference type="EMBL" id="KAJ9597862.1"/>
    </source>
</evidence>
<dbReference type="Proteomes" id="UP001233999">
    <property type="component" value="Unassembled WGS sequence"/>
</dbReference>
<proteinExistence type="predicted"/>
<dbReference type="EMBL" id="JASPKZ010001582">
    <property type="protein sequence ID" value="KAJ9597862.1"/>
    <property type="molecule type" value="Genomic_DNA"/>
</dbReference>
<dbReference type="PANTHER" id="PTHR11324">
    <property type="entry name" value="IL16-RELATED"/>
    <property type="match status" value="1"/>
</dbReference>
<gene>
    <name evidence="3" type="ORF">L9F63_011285</name>
</gene>
<reference evidence="3" key="2">
    <citation type="submission" date="2023-05" db="EMBL/GenBank/DDBJ databases">
        <authorList>
            <person name="Fouks B."/>
        </authorList>
    </citation>
    <scope>NUCLEOTIDE SEQUENCE</scope>
    <source>
        <strain evidence="3">Stay&amp;Tobe</strain>
        <tissue evidence="3">Testes</tissue>
    </source>
</reference>
<accession>A0AAD8AF37</accession>
<feature type="compositionally biased region" description="Polar residues" evidence="1">
    <location>
        <begin position="227"/>
        <end position="244"/>
    </location>
</feature>
<comment type="caution">
    <text evidence="3">The sequence shown here is derived from an EMBL/GenBank/DDBJ whole genome shotgun (WGS) entry which is preliminary data.</text>
</comment>
<organism evidence="3 4">
    <name type="scientific">Diploptera punctata</name>
    <name type="common">Pacific beetle cockroach</name>
    <dbReference type="NCBI Taxonomy" id="6984"/>
    <lineage>
        <taxon>Eukaryota</taxon>
        <taxon>Metazoa</taxon>
        <taxon>Ecdysozoa</taxon>
        <taxon>Arthropoda</taxon>
        <taxon>Hexapoda</taxon>
        <taxon>Insecta</taxon>
        <taxon>Pterygota</taxon>
        <taxon>Neoptera</taxon>
        <taxon>Polyneoptera</taxon>
        <taxon>Dictyoptera</taxon>
        <taxon>Blattodea</taxon>
        <taxon>Blaberoidea</taxon>
        <taxon>Blaberidae</taxon>
        <taxon>Diplopterinae</taxon>
        <taxon>Diploptera</taxon>
    </lineage>
</organism>